<dbReference type="GO" id="GO:0000462">
    <property type="term" value="P:maturation of SSU-rRNA from tricistronic rRNA transcript (SSU-rRNA, 5.8S rRNA, LSU-rRNA)"/>
    <property type="evidence" value="ECO:0007669"/>
    <property type="project" value="TreeGrafter"/>
</dbReference>
<dbReference type="SMART" id="SM00320">
    <property type="entry name" value="WD40"/>
    <property type="match status" value="4"/>
</dbReference>
<protein>
    <submittedName>
        <fullName evidence="5">WD40-repeat-containing domain protein</fullName>
    </submittedName>
</protein>
<reference evidence="5 6" key="1">
    <citation type="journal article" date="2018" name="New Phytol.">
        <title>Phylogenomics of Endogonaceae and evolution of mycorrhizas within Mucoromycota.</title>
        <authorList>
            <person name="Chang Y."/>
            <person name="Desiro A."/>
            <person name="Na H."/>
            <person name="Sandor L."/>
            <person name="Lipzen A."/>
            <person name="Clum A."/>
            <person name="Barry K."/>
            <person name="Grigoriev I.V."/>
            <person name="Martin F.M."/>
            <person name="Stajich J.E."/>
            <person name="Smith M.E."/>
            <person name="Bonito G."/>
            <person name="Spatafora J.W."/>
        </authorList>
    </citation>
    <scope>NUCLEOTIDE SEQUENCE [LARGE SCALE GENOMIC DNA]</scope>
    <source>
        <strain evidence="5 6">AD002</strain>
    </source>
</reference>
<comment type="caution">
    <text evidence="5">The sequence shown here is derived from an EMBL/GenBank/DDBJ whole genome shotgun (WGS) entry which is preliminary data.</text>
</comment>
<dbReference type="PANTHER" id="PTHR44267">
    <property type="entry name" value="WD REPEAT-CONTAINING PROTEIN 43"/>
    <property type="match status" value="1"/>
</dbReference>
<dbReference type="InterPro" id="IPR015943">
    <property type="entry name" value="WD40/YVTN_repeat-like_dom_sf"/>
</dbReference>
<dbReference type="EMBL" id="RBNJ01010343">
    <property type="protein sequence ID" value="RUS26486.1"/>
    <property type="molecule type" value="Genomic_DNA"/>
</dbReference>
<gene>
    <name evidence="5" type="ORF">BC938DRAFT_470708</name>
</gene>
<evidence type="ECO:0000313" key="5">
    <source>
        <dbReference type="EMBL" id="RUS26486.1"/>
    </source>
</evidence>
<feature type="non-terminal residue" evidence="5">
    <location>
        <position position="367"/>
    </location>
</feature>
<accession>A0A433Q9L9</accession>
<dbReference type="Pfam" id="PF00400">
    <property type="entry name" value="WD40"/>
    <property type="match status" value="1"/>
</dbReference>
<sequence length="367" mass="39780">MGKKPIFKPNPNTAVPPRPVDALLSAFDPRADHFAIVTQAVDRHHLRIFDTHTATVKCDFSLEKEKFTCLTWGVMQAEREFGGPPPTPSKKKKRRSTTSNPTTQVLALGLHNGSVAIYSLAQGSVVKTLSGSHTAPINDFVFTNDGCRGYSVAEDHHVVEWDVEEGREISNWKADIKSIKKIALSYGETKLLAAGHTIKMWDLDTRTVVKKFTGHASAITSIVFSANDTICASTAEHDRYINIWDCTLSSTNDTEFGNLTALILDTDVTHLAINSSNTILAIAEDGSMGLWQNANSPTSATAQAKNPPAKKRRSTTRPSDAVVRIVSTVDGRTVVPILKAAFVGGDESGTVLIARGSTVKPVFEKVV</sequence>
<feature type="repeat" description="WD" evidence="3">
    <location>
        <begin position="212"/>
        <end position="245"/>
    </location>
</feature>
<proteinExistence type="predicted"/>
<evidence type="ECO:0000256" key="2">
    <source>
        <dbReference type="ARBA" id="ARBA00023242"/>
    </source>
</evidence>
<dbReference type="InterPro" id="IPR001680">
    <property type="entry name" value="WD40_rpt"/>
</dbReference>
<name>A0A433Q9L9_9FUNG</name>
<feature type="region of interest" description="Disordered" evidence="4">
    <location>
        <begin position="293"/>
        <end position="318"/>
    </location>
</feature>
<dbReference type="InterPro" id="IPR052414">
    <property type="entry name" value="U3_snoRNA-assoc_WDR"/>
</dbReference>
<evidence type="ECO:0000256" key="3">
    <source>
        <dbReference type="PROSITE-ProRule" id="PRU00221"/>
    </source>
</evidence>
<dbReference type="Gene3D" id="2.130.10.10">
    <property type="entry name" value="YVTN repeat-like/Quinoprotein amine dehydrogenase"/>
    <property type="match status" value="2"/>
</dbReference>
<keyword evidence="6" id="KW-1185">Reference proteome</keyword>
<organism evidence="5 6">
    <name type="scientific">Jimgerdemannia flammicorona</name>
    <dbReference type="NCBI Taxonomy" id="994334"/>
    <lineage>
        <taxon>Eukaryota</taxon>
        <taxon>Fungi</taxon>
        <taxon>Fungi incertae sedis</taxon>
        <taxon>Mucoromycota</taxon>
        <taxon>Mucoromycotina</taxon>
        <taxon>Endogonomycetes</taxon>
        <taxon>Endogonales</taxon>
        <taxon>Endogonaceae</taxon>
        <taxon>Jimgerdemannia</taxon>
    </lineage>
</organism>
<keyword evidence="2" id="KW-0539">Nucleus</keyword>
<feature type="compositionally biased region" description="Polar residues" evidence="4">
    <location>
        <begin position="293"/>
        <end position="304"/>
    </location>
</feature>
<dbReference type="AlphaFoldDB" id="A0A433Q9L9"/>
<dbReference type="InterPro" id="IPR036322">
    <property type="entry name" value="WD40_repeat_dom_sf"/>
</dbReference>
<dbReference type="PANTHER" id="PTHR44267:SF1">
    <property type="entry name" value="WD REPEAT-CONTAINING PROTEIN 43"/>
    <property type="match status" value="1"/>
</dbReference>
<evidence type="ECO:0000313" key="6">
    <source>
        <dbReference type="Proteomes" id="UP000274822"/>
    </source>
</evidence>
<keyword evidence="3" id="KW-0853">WD repeat</keyword>
<dbReference type="GO" id="GO:0005730">
    <property type="term" value="C:nucleolus"/>
    <property type="evidence" value="ECO:0007669"/>
    <property type="project" value="TreeGrafter"/>
</dbReference>
<dbReference type="Proteomes" id="UP000274822">
    <property type="component" value="Unassembled WGS sequence"/>
</dbReference>
<feature type="region of interest" description="Disordered" evidence="4">
    <location>
        <begin position="78"/>
        <end position="101"/>
    </location>
</feature>
<dbReference type="PROSITE" id="PS50082">
    <property type="entry name" value="WD_REPEATS_2"/>
    <property type="match status" value="1"/>
</dbReference>
<evidence type="ECO:0000256" key="4">
    <source>
        <dbReference type="SAM" id="MobiDB-lite"/>
    </source>
</evidence>
<comment type="subcellular location">
    <subcellularLocation>
        <location evidence="1">Nucleus</location>
    </subcellularLocation>
</comment>
<evidence type="ECO:0000256" key="1">
    <source>
        <dbReference type="ARBA" id="ARBA00004123"/>
    </source>
</evidence>
<dbReference type="SUPFAM" id="SSF50978">
    <property type="entry name" value="WD40 repeat-like"/>
    <property type="match status" value="1"/>
</dbReference>